<reference evidence="3" key="2">
    <citation type="journal article" date="2023" name="IMA Fungus">
        <title>Comparative genomic study of the Penicillium genus elucidates a diverse pangenome and 15 lateral gene transfer events.</title>
        <authorList>
            <person name="Petersen C."/>
            <person name="Sorensen T."/>
            <person name="Nielsen M.R."/>
            <person name="Sondergaard T.E."/>
            <person name="Sorensen J.L."/>
            <person name="Fitzpatrick D.A."/>
            <person name="Frisvad J.C."/>
            <person name="Nielsen K.L."/>
        </authorList>
    </citation>
    <scope>NUCLEOTIDE SEQUENCE</scope>
    <source>
        <strain evidence="3">IBT 35675</strain>
    </source>
</reference>
<dbReference type="Pfam" id="PF12937">
    <property type="entry name" value="F-box-like"/>
    <property type="match status" value="1"/>
</dbReference>
<feature type="region of interest" description="Disordered" evidence="1">
    <location>
        <begin position="314"/>
        <end position="362"/>
    </location>
</feature>
<protein>
    <recommendedName>
        <fullName evidence="2">F-box domain-containing protein</fullName>
    </recommendedName>
</protein>
<comment type="caution">
    <text evidence="3">The sequence shown here is derived from an EMBL/GenBank/DDBJ whole genome shotgun (WGS) entry which is preliminary data.</text>
</comment>
<dbReference type="InterPro" id="IPR036047">
    <property type="entry name" value="F-box-like_dom_sf"/>
</dbReference>
<feature type="compositionally biased region" description="Polar residues" evidence="1">
    <location>
        <begin position="314"/>
        <end position="335"/>
    </location>
</feature>
<evidence type="ECO:0000313" key="3">
    <source>
        <dbReference type="EMBL" id="KAJ5357693.1"/>
    </source>
</evidence>
<dbReference type="InterPro" id="IPR001810">
    <property type="entry name" value="F-box_dom"/>
</dbReference>
<dbReference type="AlphaFoldDB" id="A0A9W9RCJ2"/>
<reference evidence="3" key="1">
    <citation type="submission" date="2022-12" db="EMBL/GenBank/DDBJ databases">
        <authorList>
            <person name="Petersen C."/>
        </authorList>
    </citation>
    <scope>NUCLEOTIDE SEQUENCE</scope>
    <source>
        <strain evidence="3">IBT 35675</strain>
    </source>
</reference>
<dbReference type="SUPFAM" id="SSF81383">
    <property type="entry name" value="F-box domain"/>
    <property type="match status" value="1"/>
</dbReference>
<evidence type="ECO:0000256" key="1">
    <source>
        <dbReference type="SAM" id="MobiDB-lite"/>
    </source>
</evidence>
<sequence>MATTAGYITMPALRSLRSSQDYAGHVSDSRHRVPTASISTSRTDTGYLPVKRQTRASISRRASPSAANLAPPEILLDIFSLLSPHDFDSARHTCSRWMRVSLNEQLLERMMKRAGWWKAWLQDRQRSCVSDRLDECDVWRMSRRFATECLFSGRRMNSKKSGFVKTAVIDFSALSGAERRSHLTRHQAVGQLGDSKELGASTSTFSTSSCSNYLLVTMGCMIYVYRLRGRKIRSKSSLNDVDLDLISRVQCPFDVVSAVVDTTTSQITIAALLHNRVGIISKVPLSSKPSESQPTDPSSTHLFYNISYPNQNATIPENTSQSLNPPKSSTSSPAVQTPQPNSASSPPSQAQEAFTNAHVPPTSPKHQFHFLADVQSYSRRRIPHTPSRSFVRATHCHHFHAVPLNDGFHMTFIDPRSNLLCIGSDAPIGGPTSLTRAIVCVPPFSNSVRSSKDQTNPLPTVFAAASDLTWGLRLVAVYGDRLVLYSVPLDVFDLVRRERERQVNGVMGDSDLARDWYADADRCEADLESLDVFRSVAMMWPFKVYGKEIGTVDDAVELSVQCSEGGVRVWAFGRSGKAEVFDIETGDGRVRSFGSGADGVLARRNNSLKELRRKRKFEDDVCFAGRYGAGRLDVKPCRAGVHGQDLAARRSSFAACIIDFKIPE</sequence>
<dbReference type="Gene3D" id="1.20.1280.50">
    <property type="match status" value="1"/>
</dbReference>
<dbReference type="Proteomes" id="UP001148299">
    <property type="component" value="Unassembled WGS sequence"/>
</dbReference>
<dbReference type="EMBL" id="JAPZBR010000003">
    <property type="protein sequence ID" value="KAJ5357693.1"/>
    <property type="molecule type" value="Genomic_DNA"/>
</dbReference>
<evidence type="ECO:0000313" key="4">
    <source>
        <dbReference type="Proteomes" id="UP001148299"/>
    </source>
</evidence>
<feature type="compositionally biased region" description="Low complexity" evidence="1">
    <location>
        <begin position="336"/>
        <end position="351"/>
    </location>
</feature>
<name>A0A9W9RCJ2_PENBR</name>
<proteinExistence type="predicted"/>
<gene>
    <name evidence="3" type="ORF">N7541_004851</name>
</gene>
<feature type="domain" description="F-box" evidence="2">
    <location>
        <begin position="64"/>
        <end position="110"/>
    </location>
</feature>
<evidence type="ECO:0000259" key="2">
    <source>
        <dbReference type="PROSITE" id="PS50181"/>
    </source>
</evidence>
<dbReference type="PROSITE" id="PS50181">
    <property type="entry name" value="FBOX"/>
    <property type="match status" value="1"/>
</dbReference>
<accession>A0A9W9RCJ2</accession>
<keyword evidence="4" id="KW-1185">Reference proteome</keyword>
<organism evidence="3 4">
    <name type="scientific">Penicillium brevicompactum</name>
    <dbReference type="NCBI Taxonomy" id="5074"/>
    <lineage>
        <taxon>Eukaryota</taxon>
        <taxon>Fungi</taxon>
        <taxon>Dikarya</taxon>
        <taxon>Ascomycota</taxon>
        <taxon>Pezizomycotina</taxon>
        <taxon>Eurotiomycetes</taxon>
        <taxon>Eurotiomycetidae</taxon>
        <taxon>Eurotiales</taxon>
        <taxon>Aspergillaceae</taxon>
        <taxon>Penicillium</taxon>
    </lineage>
</organism>